<keyword evidence="2" id="KW-1185">Reference proteome</keyword>
<accession>A0A5N5D685</accession>
<protein>
    <submittedName>
        <fullName evidence="1">Uncharacterized protein</fullName>
    </submittedName>
</protein>
<dbReference type="EMBL" id="VCHE01000068">
    <property type="protein sequence ID" value="KAB2572922.1"/>
    <property type="molecule type" value="Genomic_DNA"/>
</dbReference>
<organism evidence="1 2">
    <name type="scientific">Lasiodiplodia theobromae</name>
    <dbReference type="NCBI Taxonomy" id="45133"/>
    <lineage>
        <taxon>Eukaryota</taxon>
        <taxon>Fungi</taxon>
        <taxon>Dikarya</taxon>
        <taxon>Ascomycota</taxon>
        <taxon>Pezizomycotina</taxon>
        <taxon>Dothideomycetes</taxon>
        <taxon>Dothideomycetes incertae sedis</taxon>
        <taxon>Botryosphaeriales</taxon>
        <taxon>Botryosphaeriaceae</taxon>
        <taxon>Lasiodiplodia</taxon>
    </lineage>
</organism>
<gene>
    <name evidence="1" type="ORF">DBV05_g8406</name>
</gene>
<dbReference type="AlphaFoldDB" id="A0A5N5D685"/>
<comment type="caution">
    <text evidence="1">The sequence shown here is derived from an EMBL/GenBank/DDBJ whole genome shotgun (WGS) entry which is preliminary data.</text>
</comment>
<proteinExistence type="predicted"/>
<reference evidence="1 2" key="1">
    <citation type="journal article" date="2019" name="Sci. Rep.">
        <title>A multi-omics analysis of the grapevine pathogen Lasiodiplodia theobromae reveals that temperature affects the expression of virulence- and pathogenicity-related genes.</title>
        <authorList>
            <person name="Felix C."/>
            <person name="Meneses R."/>
            <person name="Goncalves M.F.M."/>
            <person name="Tilleman L."/>
            <person name="Duarte A.S."/>
            <person name="Jorrin-Novo J.V."/>
            <person name="Van de Peer Y."/>
            <person name="Deforce D."/>
            <person name="Van Nieuwerburgh F."/>
            <person name="Esteves A.C."/>
            <person name="Alves A."/>
        </authorList>
    </citation>
    <scope>NUCLEOTIDE SEQUENCE [LARGE SCALE GENOMIC DNA]</scope>
    <source>
        <strain evidence="1 2">LA-SOL3</strain>
    </source>
</reference>
<dbReference type="Proteomes" id="UP000325902">
    <property type="component" value="Unassembled WGS sequence"/>
</dbReference>
<sequence length="831" mass="94107">MSQSRRSSTSSSDDSNHVILPRRHIVLLRRAPHNDPFASSDEDELARRIGRRTQRRLEREARREEARTWVPPRPEREYEQWENVERLRGFQQMPLEQQRRVFRLNLHESYTTAQAIDTVRTEAKYNLLEAPLAARVEQTATIRFLYDEAASKIFGQWIVLEFFVRDAPDDQKDAAERIFRLVSLDPYDRQFMMSACRLAGEIMNNKFLDKLLDEMKKQAFIFKGHDADLRALRQYDRPPVDPPRVAFANDVLDRLRELLKLEPHIQRAITQVGQCLWLYKAHMMTWLVKLLELNSSDPAVKSISDMHPGLETSGTYNVVDCFSDIMHMFGEKKVKNFDADEPLTIMCLGFYHCCLGISGRATYEQIERVMNRQEWPEETTNFLARAVSDGVSDVYYNKSSKYESRVGKYLVQDLEEHRDSNPEDVEEHRDSNLAIADFLHTLDGDGGAAAELALSGDWSFLPADVQARMFSCGMATKAGEALGGLHDALKELSTHLDTAKLLIPSRLLPSQMPRISGRVIKQMNDVADMIKASVYEKPRQEMLKQLARATLPSDVERVRDLAFAGNAEPSIKESIELLMDSSILLDDIHYFVADMERAHLSRIAAASDESRLIAALSIFLDETDWSAIRSTLLKMTDAATTAAAFSRWDFGRALRYILDHLPADMTDGDAIKALCTAALRDPTTNVLRLLQAPAPSGDGEYSQSDTRAIARLVLRAWYLSQEAAPSTAPDMLRWLSRHCWQFGLLAAWQDARNNTARLRTVTTDLLARPDVTDFRVLPNDLFGLAPLKGEINIPAAVGYVDIHRLVRFDGCVVDGGRIVVAGGDDDQMDTA</sequence>
<name>A0A5N5D685_9PEZI</name>
<evidence type="ECO:0000313" key="1">
    <source>
        <dbReference type="EMBL" id="KAB2572922.1"/>
    </source>
</evidence>
<evidence type="ECO:0000313" key="2">
    <source>
        <dbReference type="Proteomes" id="UP000325902"/>
    </source>
</evidence>